<comment type="function">
    <text evidence="7">Counteracts the endogenous Pycsar antiviral defense system. Phosphodiesterase that enables metal-dependent hydrolysis of host cyclic nucleotide Pycsar defense signals such as cCMP and cUMP.</text>
</comment>
<proteinExistence type="inferred from homology"/>
<dbReference type="Pfam" id="PF00753">
    <property type="entry name" value="Lactamase_B"/>
    <property type="match status" value="1"/>
</dbReference>
<comment type="catalytic activity">
    <reaction evidence="6">
        <text>3',5'-cyclic CMP + H2O = CMP + H(+)</text>
        <dbReference type="Rhea" id="RHEA:72675"/>
        <dbReference type="ChEBI" id="CHEBI:15377"/>
        <dbReference type="ChEBI" id="CHEBI:15378"/>
        <dbReference type="ChEBI" id="CHEBI:58003"/>
        <dbReference type="ChEBI" id="CHEBI:60377"/>
    </reaction>
    <physiologicalReaction direction="left-to-right" evidence="6">
        <dbReference type="Rhea" id="RHEA:72676"/>
    </physiologicalReaction>
</comment>
<dbReference type="CDD" id="cd07729">
    <property type="entry name" value="AHL_lactonase_MBL-fold"/>
    <property type="match status" value="1"/>
</dbReference>
<evidence type="ECO:0000313" key="11">
    <source>
        <dbReference type="Proteomes" id="UP001519273"/>
    </source>
</evidence>
<feature type="domain" description="Metallo-beta-lactamase" evidence="9">
    <location>
        <begin position="46"/>
        <end position="268"/>
    </location>
</feature>
<dbReference type="PANTHER" id="PTHR42978">
    <property type="entry name" value="QUORUM-QUENCHING LACTONASE YTNP-RELATED-RELATED"/>
    <property type="match status" value="1"/>
</dbReference>
<evidence type="ECO:0000256" key="1">
    <source>
        <dbReference type="ARBA" id="ARBA00001947"/>
    </source>
</evidence>
<evidence type="ECO:0000256" key="6">
    <source>
        <dbReference type="ARBA" id="ARBA00034221"/>
    </source>
</evidence>
<dbReference type="InterPro" id="IPR036866">
    <property type="entry name" value="RibonucZ/Hydroxyglut_hydro"/>
</dbReference>
<keyword evidence="11" id="KW-1185">Reference proteome</keyword>
<dbReference type="SMART" id="SM00849">
    <property type="entry name" value="Lactamase_B"/>
    <property type="match status" value="1"/>
</dbReference>
<reference evidence="10 11" key="1">
    <citation type="submission" date="2021-03" db="EMBL/GenBank/DDBJ databases">
        <title>Genomic Encyclopedia of Type Strains, Phase IV (KMG-IV): sequencing the most valuable type-strain genomes for metagenomic binning, comparative biology and taxonomic classification.</title>
        <authorList>
            <person name="Goeker M."/>
        </authorList>
    </citation>
    <scope>NUCLEOTIDE SEQUENCE [LARGE SCALE GENOMIC DNA]</scope>
    <source>
        <strain evidence="10 11">DSM 23491</strain>
    </source>
</reference>
<keyword evidence="5" id="KW-0862">Zinc</keyword>
<evidence type="ECO:0000256" key="3">
    <source>
        <dbReference type="ARBA" id="ARBA00022723"/>
    </source>
</evidence>
<evidence type="ECO:0000256" key="2">
    <source>
        <dbReference type="ARBA" id="ARBA00007749"/>
    </source>
</evidence>
<keyword evidence="3" id="KW-0479">Metal-binding</keyword>
<accession>A0ABS4H2V3</accession>
<comment type="cofactor">
    <cofactor evidence="1">
        <name>Zn(2+)</name>
        <dbReference type="ChEBI" id="CHEBI:29105"/>
    </cofactor>
</comment>
<dbReference type="Proteomes" id="UP001519273">
    <property type="component" value="Unassembled WGS sequence"/>
</dbReference>
<dbReference type="RefSeq" id="WP_209848149.1">
    <property type="nucleotide sequence ID" value="NZ_CBCRVE010000003.1"/>
</dbReference>
<dbReference type="InterPro" id="IPR001279">
    <property type="entry name" value="Metallo-B-lactamas"/>
</dbReference>
<evidence type="ECO:0000256" key="8">
    <source>
        <dbReference type="ARBA" id="ARBA00048505"/>
    </source>
</evidence>
<organism evidence="10 11">
    <name type="scientific">Paenibacillus sediminis</name>
    <dbReference type="NCBI Taxonomy" id="664909"/>
    <lineage>
        <taxon>Bacteria</taxon>
        <taxon>Bacillati</taxon>
        <taxon>Bacillota</taxon>
        <taxon>Bacilli</taxon>
        <taxon>Bacillales</taxon>
        <taxon>Paenibacillaceae</taxon>
        <taxon>Paenibacillus</taxon>
    </lineage>
</organism>
<evidence type="ECO:0000256" key="4">
    <source>
        <dbReference type="ARBA" id="ARBA00022801"/>
    </source>
</evidence>
<sequence>MTHPRVHVWHTGEVYIDKALAFEEKSLHPIPYTGWLRPNRKKCWVPVSTYLIEHPKGMILVDTGWHEEVRNNQRNHLGLFASSMFKGRLPEGKAVHEQLTAYGIEPSEIDYVLMTHLHSDHVSGIKHVTQAKKILVSQPEWEAAHRELGYVKSMWNGVNMTPFELKQIPHGPYKLGLDLFQDGSVYMVYTPGHSSGQCSVLVQTVRGWVLLASDVGYAARSFTESILPGVKTNKIDAQRSLDWVRGFSEREDCLITLANHDPDIHPQIIG</sequence>
<keyword evidence="4" id="KW-0378">Hydrolase</keyword>
<protein>
    <submittedName>
        <fullName evidence="10">Glyoxylase-like metal-dependent hydrolase (Beta-lactamase superfamily II)</fullName>
    </submittedName>
</protein>
<name>A0ABS4H2V3_9BACL</name>
<dbReference type="InterPro" id="IPR051013">
    <property type="entry name" value="MBL_superfamily_lactonases"/>
</dbReference>
<comment type="similarity">
    <text evidence="2">Belongs to the metallo-beta-lactamase superfamily.</text>
</comment>
<comment type="caution">
    <text evidence="10">The sequence shown here is derived from an EMBL/GenBank/DDBJ whole genome shotgun (WGS) entry which is preliminary data.</text>
</comment>
<dbReference type="EMBL" id="JAGGKP010000002">
    <property type="protein sequence ID" value="MBP1936864.1"/>
    <property type="molecule type" value="Genomic_DNA"/>
</dbReference>
<evidence type="ECO:0000256" key="5">
    <source>
        <dbReference type="ARBA" id="ARBA00022833"/>
    </source>
</evidence>
<evidence type="ECO:0000259" key="9">
    <source>
        <dbReference type="SMART" id="SM00849"/>
    </source>
</evidence>
<gene>
    <name evidence="10" type="ORF">J2Z20_001745</name>
</gene>
<evidence type="ECO:0000313" key="10">
    <source>
        <dbReference type="EMBL" id="MBP1936864.1"/>
    </source>
</evidence>
<dbReference type="SUPFAM" id="SSF56281">
    <property type="entry name" value="Metallo-hydrolase/oxidoreductase"/>
    <property type="match status" value="1"/>
</dbReference>
<evidence type="ECO:0000256" key="7">
    <source>
        <dbReference type="ARBA" id="ARBA00034301"/>
    </source>
</evidence>
<dbReference type="Gene3D" id="3.60.15.10">
    <property type="entry name" value="Ribonuclease Z/Hydroxyacylglutathione hydrolase-like"/>
    <property type="match status" value="1"/>
</dbReference>
<comment type="catalytic activity">
    <reaction evidence="8">
        <text>3',5'-cyclic UMP + H2O = UMP + H(+)</text>
        <dbReference type="Rhea" id="RHEA:70575"/>
        <dbReference type="ChEBI" id="CHEBI:15377"/>
        <dbReference type="ChEBI" id="CHEBI:15378"/>
        <dbReference type="ChEBI" id="CHEBI:57865"/>
        <dbReference type="ChEBI" id="CHEBI:184387"/>
    </reaction>
    <physiologicalReaction direction="left-to-right" evidence="8">
        <dbReference type="Rhea" id="RHEA:70576"/>
    </physiologicalReaction>
</comment>
<dbReference type="PANTHER" id="PTHR42978:SF2">
    <property type="entry name" value="102 KBASES UNSTABLE REGION: FROM 1 TO 119443"/>
    <property type="match status" value="1"/>
</dbReference>